<sequence length="365" mass="40392">MADDDFDFFDMSCTMTRPLDQMLWLDNALQEESLTQGSSFNHGSNSYHTSSQPAPNQEIFCKDQPAPNQEIFCKDSLVETLTRKNSIEFYQEPDSLSHDGVIDLKTCGDDKFVKFELKAGKLLFKWDQNNKSLAALKEEVFHVVRTVDQELILAEHAEEKKDENVLEWHGEIPHTGEYQLNAKKSINSEAEFCDFLEMCEGAAGIRVTMFEPNRKLSATKKAALARKEREAKKKQLGSSGSIEAHSATEELDSSAKQITNKIPQAQCVHQSLRQPPIFAPQQRHGDLVGQSNASSNNVGLLNPTHGLGLDPLAAQLTPYPITAHLGQHLNLPVSLAINASPQTGSGETMSSPAPSDTTHSIEDYL</sequence>
<evidence type="ECO:0000313" key="2">
    <source>
        <dbReference type="Proteomes" id="UP001060170"/>
    </source>
</evidence>
<reference evidence="1 2" key="3">
    <citation type="journal article" date="2022" name="Microbiol. Spectr.">
        <title>Folding features and dynamics of 3D genome architecture in plant fungal pathogens.</title>
        <authorList>
            <person name="Xia C."/>
        </authorList>
    </citation>
    <scope>NUCLEOTIDE SEQUENCE [LARGE SCALE GENOMIC DNA]</scope>
    <source>
        <strain evidence="1 2">93-210</strain>
    </source>
</reference>
<keyword evidence="2" id="KW-1185">Reference proteome</keyword>
<dbReference type="EMBL" id="CM045866">
    <property type="protein sequence ID" value="KAI7961187.1"/>
    <property type="molecule type" value="Genomic_DNA"/>
</dbReference>
<gene>
    <name evidence="1" type="ORF">MJO28_001676</name>
</gene>
<dbReference type="Proteomes" id="UP001060170">
    <property type="component" value="Chromosome 2"/>
</dbReference>
<proteinExistence type="predicted"/>
<name>A0ACC0EUR5_9BASI</name>
<organism evidence="1 2">
    <name type="scientific">Puccinia striiformis f. sp. tritici</name>
    <dbReference type="NCBI Taxonomy" id="168172"/>
    <lineage>
        <taxon>Eukaryota</taxon>
        <taxon>Fungi</taxon>
        <taxon>Dikarya</taxon>
        <taxon>Basidiomycota</taxon>
        <taxon>Pucciniomycotina</taxon>
        <taxon>Pucciniomycetes</taxon>
        <taxon>Pucciniales</taxon>
        <taxon>Pucciniaceae</taxon>
        <taxon>Puccinia</taxon>
    </lineage>
</organism>
<reference evidence="2" key="1">
    <citation type="journal article" date="2018" name="BMC Genomics">
        <title>Genomic insights into host adaptation between the wheat stripe rust pathogen (Puccinia striiformis f. sp. tritici) and the barley stripe rust pathogen (Puccinia striiformis f. sp. hordei).</title>
        <authorList>
            <person name="Xia C."/>
            <person name="Wang M."/>
            <person name="Yin C."/>
            <person name="Cornejo O.E."/>
            <person name="Hulbert S.H."/>
            <person name="Chen X."/>
        </authorList>
    </citation>
    <scope>NUCLEOTIDE SEQUENCE [LARGE SCALE GENOMIC DNA]</scope>
    <source>
        <strain evidence="2">93-210</strain>
    </source>
</reference>
<reference evidence="2" key="2">
    <citation type="journal article" date="2018" name="Mol. Plant Microbe Interact.">
        <title>Genome sequence resources for the wheat stripe rust pathogen (Puccinia striiformis f. sp. tritici) and the barley stripe rust pathogen (Puccinia striiformis f. sp. hordei).</title>
        <authorList>
            <person name="Xia C."/>
            <person name="Wang M."/>
            <person name="Yin C."/>
            <person name="Cornejo O.E."/>
            <person name="Hulbert S.H."/>
            <person name="Chen X."/>
        </authorList>
    </citation>
    <scope>NUCLEOTIDE SEQUENCE [LARGE SCALE GENOMIC DNA]</scope>
    <source>
        <strain evidence="2">93-210</strain>
    </source>
</reference>
<accession>A0ACC0EUR5</accession>
<evidence type="ECO:0000313" key="1">
    <source>
        <dbReference type="EMBL" id="KAI7961187.1"/>
    </source>
</evidence>
<protein>
    <submittedName>
        <fullName evidence="1">Uncharacterized protein</fullName>
    </submittedName>
</protein>
<comment type="caution">
    <text evidence="1">The sequence shown here is derived from an EMBL/GenBank/DDBJ whole genome shotgun (WGS) entry which is preliminary data.</text>
</comment>